<dbReference type="GO" id="GO:0007219">
    <property type="term" value="P:Notch signaling pathway"/>
    <property type="evidence" value="ECO:0007669"/>
    <property type="project" value="UniProtKB-KW"/>
</dbReference>
<comment type="catalytic activity">
    <reaction evidence="15">
        <text>L-threonyl-[protein] + GDP-beta-L-fucose = 3-O-(alpha-L-fucosyl)-L-threonyl-[protein] + GDP + H(+)</text>
        <dbReference type="Rhea" id="RHEA:70491"/>
        <dbReference type="Rhea" id="RHEA-COMP:11060"/>
        <dbReference type="Rhea" id="RHEA-COMP:17915"/>
        <dbReference type="ChEBI" id="CHEBI:15378"/>
        <dbReference type="ChEBI" id="CHEBI:30013"/>
        <dbReference type="ChEBI" id="CHEBI:57273"/>
        <dbReference type="ChEBI" id="CHEBI:58189"/>
        <dbReference type="ChEBI" id="CHEBI:189631"/>
        <dbReference type="EC" id="2.4.1.221"/>
    </reaction>
    <physiologicalReaction direction="left-to-right" evidence="15">
        <dbReference type="Rhea" id="RHEA:70492"/>
    </physiologicalReaction>
</comment>
<keyword evidence="13" id="KW-0119">Carbohydrate metabolism</keyword>
<dbReference type="Pfam" id="PF10250">
    <property type="entry name" value="O-FucT"/>
    <property type="match status" value="1"/>
</dbReference>
<keyword evidence="8" id="KW-0256">Endoplasmic reticulum</keyword>
<evidence type="ECO:0000256" key="9">
    <source>
        <dbReference type="ARBA" id="ARBA00022976"/>
    </source>
</evidence>
<dbReference type="AlphaFoldDB" id="A0A8C7JXT6"/>
<dbReference type="UniPathway" id="UPA00378"/>
<evidence type="ECO:0000256" key="10">
    <source>
        <dbReference type="ARBA" id="ARBA00023157"/>
    </source>
</evidence>
<evidence type="ECO:0000256" key="12">
    <source>
        <dbReference type="ARBA" id="ARBA00023253"/>
    </source>
</evidence>
<dbReference type="InterPro" id="IPR019378">
    <property type="entry name" value="GDP-Fuc_O-FucTrfase"/>
</dbReference>
<protein>
    <recommendedName>
        <fullName evidence="5">GDP-fucose protein O-fucosyltransferase 1</fullName>
        <ecNumber evidence="4">2.4.1.221</ecNumber>
    </recommendedName>
    <alternativeName>
        <fullName evidence="14">Peptide-O-fucosyltransferase 1</fullName>
    </alternativeName>
</protein>
<dbReference type="PANTHER" id="PTHR21420:SF3">
    <property type="entry name" value="GDP-FUCOSE PROTEIN O-FUCOSYLTRANSFERASE 1"/>
    <property type="match status" value="1"/>
</dbReference>
<comment type="subcellular location">
    <subcellularLocation>
        <location evidence="1">Endoplasmic reticulum</location>
    </subcellularLocation>
</comment>
<evidence type="ECO:0000256" key="13">
    <source>
        <dbReference type="ARBA" id="ARBA00023277"/>
    </source>
</evidence>
<comment type="catalytic activity">
    <reaction evidence="16">
        <text>L-seryl-[protein] + GDP-beta-L-fucose = 3-O-(alpha-L-fucosyl)-L-seryl-[protein] + GDP + H(+)</text>
        <dbReference type="Rhea" id="RHEA:63644"/>
        <dbReference type="Rhea" id="RHEA-COMP:9863"/>
        <dbReference type="Rhea" id="RHEA-COMP:17914"/>
        <dbReference type="ChEBI" id="CHEBI:15378"/>
        <dbReference type="ChEBI" id="CHEBI:29999"/>
        <dbReference type="ChEBI" id="CHEBI:57273"/>
        <dbReference type="ChEBI" id="CHEBI:58189"/>
        <dbReference type="ChEBI" id="CHEBI:189632"/>
        <dbReference type="EC" id="2.4.1.221"/>
    </reaction>
    <physiologicalReaction direction="left-to-right" evidence="16">
        <dbReference type="Rhea" id="RHEA:63645"/>
    </physiologicalReaction>
</comment>
<dbReference type="Gene3D" id="3.40.50.11350">
    <property type="match status" value="1"/>
</dbReference>
<name>A0A8C7JXT6_ONCKI</name>
<evidence type="ECO:0000313" key="18">
    <source>
        <dbReference type="Proteomes" id="UP000694557"/>
    </source>
</evidence>
<keyword evidence="12" id="KW-0294">Fucose metabolism</keyword>
<keyword evidence="6" id="KW-0328">Glycosyltransferase</keyword>
<evidence type="ECO:0000256" key="5">
    <source>
        <dbReference type="ARBA" id="ARBA00021745"/>
    </source>
</evidence>
<dbReference type="GO" id="GO:0006004">
    <property type="term" value="P:fucose metabolic process"/>
    <property type="evidence" value="ECO:0007669"/>
    <property type="project" value="UniProtKB-KW"/>
</dbReference>
<gene>
    <name evidence="17" type="primary">POFUT1</name>
    <name evidence="17" type="synonym">LOC109869388</name>
</gene>
<evidence type="ECO:0000256" key="8">
    <source>
        <dbReference type="ARBA" id="ARBA00022824"/>
    </source>
</evidence>
<reference evidence="17" key="1">
    <citation type="submission" date="2025-08" db="UniProtKB">
        <authorList>
            <consortium name="Ensembl"/>
        </authorList>
    </citation>
    <scope>IDENTIFICATION</scope>
</reference>
<dbReference type="GO" id="GO:0046922">
    <property type="term" value="F:peptide-O-fucosyltransferase activity"/>
    <property type="evidence" value="ECO:0007669"/>
    <property type="project" value="UniProtKB-EC"/>
</dbReference>
<dbReference type="Proteomes" id="UP000694557">
    <property type="component" value="Unassembled WGS sequence"/>
</dbReference>
<keyword evidence="7" id="KW-0808">Transferase</keyword>
<dbReference type="GO" id="GO:0008593">
    <property type="term" value="P:regulation of Notch signaling pathway"/>
    <property type="evidence" value="ECO:0007669"/>
    <property type="project" value="TreeGrafter"/>
</dbReference>
<comment type="similarity">
    <text evidence="3">Belongs to the glycosyltransferase 65 family.</text>
</comment>
<dbReference type="GO" id="GO:0005783">
    <property type="term" value="C:endoplasmic reticulum"/>
    <property type="evidence" value="ECO:0007669"/>
    <property type="project" value="UniProtKB-SubCell"/>
</dbReference>
<evidence type="ECO:0000256" key="16">
    <source>
        <dbReference type="ARBA" id="ARBA00048647"/>
    </source>
</evidence>
<accession>A0A8C7JXT6</accession>
<dbReference type="GeneTree" id="ENSGT00390000015634"/>
<evidence type="ECO:0000256" key="2">
    <source>
        <dbReference type="ARBA" id="ARBA00004922"/>
    </source>
</evidence>
<keyword evidence="18" id="KW-1185">Reference proteome</keyword>
<dbReference type="PANTHER" id="PTHR21420">
    <property type="entry name" value="GDP-FUCOSE PROTEIN O-FUCOSYLTRANSFERASE 1"/>
    <property type="match status" value="1"/>
</dbReference>
<evidence type="ECO:0000256" key="7">
    <source>
        <dbReference type="ARBA" id="ARBA00022679"/>
    </source>
</evidence>
<evidence type="ECO:0000313" key="17">
    <source>
        <dbReference type="Ensembl" id="ENSOKIP00005093816.1"/>
    </source>
</evidence>
<evidence type="ECO:0000256" key="1">
    <source>
        <dbReference type="ARBA" id="ARBA00004240"/>
    </source>
</evidence>
<comment type="pathway">
    <text evidence="2">Protein modification; protein glycosylation.</text>
</comment>
<proteinExistence type="inferred from homology"/>
<evidence type="ECO:0000256" key="15">
    <source>
        <dbReference type="ARBA" id="ARBA00047273"/>
    </source>
</evidence>
<dbReference type="InterPro" id="IPR039922">
    <property type="entry name" value="POFUT1"/>
</dbReference>
<dbReference type="Ensembl" id="ENSOKIT00005100309.1">
    <property type="protein sequence ID" value="ENSOKIP00005093816.1"/>
    <property type="gene ID" value="ENSOKIG00005040830.1"/>
</dbReference>
<evidence type="ECO:0000256" key="14">
    <source>
        <dbReference type="ARBA" id="ARBA00033080"/>
    </source>
</evidence>
<reference evidence="17" key="2">
    <citation type="submission" date="2025-09" db="UniProtKB">
        <authorList>
            <consortium name="Ensembl"/>
        </authorList>
    </citation>
    <scope>IDENTIFICATION</scope>
</reference>
<keyword evidence="9" id="KW-0914">Notch signaling pathway</keyword>
<evidence type="ECO:0000256" key="6">
    <source>
        <dbReference type="ARBA" id="ARBA00022676"/>
    </source>
</evidence>
<organism evidence="17 18">
    <name type="scientific">Oncorhynchus kisutch</name>
    <name type="common">Coho salmon</name>
    <name type="synonym">Salmo kisutch</name>
    <dbReference type="NCBI Taxonomy" id="8019"/>
    <lineage>
        <taxon>Eukaryota</taxon>
        <taxon>Metazoa</taxon>
        <taxon>Chordata</taxon>
        <taxon>Craniata</taxon>
        <taxon>Vertebrata</taxon>
        <taxon>Euteleostomi</taxon>
        <taxon>Actinopterygii</taxon>
        <taxon>Neopterygii</taxon>
        <taxon>Teleostei</taxon>
        <taxon>Protacanthopterygii</taxon>
        <taxon>Salmoniformes</taxon>
        <taxon>Salmonidae</taxon>
        <taxon>Salmoninae</taxon>
        <taxon>Oncorhynchus</taxon>
    </lineage>
</organism>
<evidence type="ECO:0000256" key="11">
    <source>
        <dbReference type="ARBA" id="ARBA00023180"/>
    </source>
</evidence>
<dbReference type="Gene3D" id="3.40.50.11340">
    <property type="match status" value="1"/>
</dbReference>
<keyword evidence="10" id="KW-1015">Disulfide bond</keyword>
<sequence length="299" mass="33819">QISLTFATELTCDDNGYILYGPCRFGNQADYFLGSLAFAKMLSCTMAVSRHHVHVPYSEFFQLEALTHYHCVVSLEDLMKQLAPTLWPKGSLLSQLSRGVQDQKSCPMKVILVIFNCSPNLLPLSCPPCAGSLRQRALSWCPVLAPCPGAPAQFPVIQEYMGLQQYVLPRPYVDVQLRIGSGWMSWEYTQIHTLGPMTMCYNPLTMTMCYNTMTMCFPDLAEIRRALKLWVKKTSACSVYIATCIIVSVHAQVKVVSFKPDLAQMDLYIISQSDHFVGNYRDVHARLWSFFLNGLSWKI</sequence>
<evidence type="ECO:0000256" key="4">
    <source>
        <dbReference type="ARBA" id="ARBA00012196"/>
    </source>
</evidence>
<evidence type="ECO:0000256" key="3">
    <source>
        <dbReference type="ARBA" id="ARBA00010626"/>
    </source>
</evidence>
<dbReference type="EC" id="2.4.1.221" evidence="4"/>
<keyword evidence="11" id="KW-0325">Glycoprotein</keyword>